<dbReference type="Gene3D" id="1.10.10.60">
    <property type="entry name" value="Homeodomain-like"/>
    <property type="match status" value="1"/>
</dbReference>
<gene>
    <name evidence="6" type="ORF">GKQ77_29255</name>
</gene>
<dbReference type="InterPro" id="IPR002818">
    <property type="entry name" value="DJ-1/PfpI"/>
</dbReference>
<proteinExistence type="predicted"/>
<sequence>MTTKFLPPVAPPGAPPSYAQGMSAGSVAVVVAEEIGIPSWDLYELSIPLTVFGKPQPDLSDHWYDLRLCATGEQGAGGAEFGLALRTPYGLEGLAGADTVIVTSVPDACVEKGEPLAPDLTEALRAAHAAGARMVSLCTGAFALAEAGILDGRRATAHWMHTAQLAARYPKVTVDDSVLYVDDGSVLTSAGLTAGLDLCLHLVRRDLGAHVANQLARRMVVPAHRPGGQAQFIDLSVPETDDAGLGPVLEWARAHLDRPLTVDDLARRAAMSPRTFYRRLHAATGTTPLRWLLNQRLARAQSLLESTDLPVERVGELSGLGTANNLRHHFLKQVGVAPGEYRRSFFAQASAPPATESCPAATESAPAPAKA</sequence>
<keyword evidence="2" id="KW-0238">DNA-binding</keyword>
<dbReference type="PANTHER" id="PTHR43130:SF3">
    <property type="entry name" value="HTH-TYPE TRANSCRIPTIONAL REGULATOR RV1931C"/>
    <property type="match status" value="1"/>
</dbReference>
<name>A0ABS6YVX6_9ACTN</name>
<dbReference type="Pfam" id="PF01965">
    <property type="entry name" value="DJ-1_PfpI"/>
    <property type="match status" value="1"/>
</dbReference>
<keyword evidence="7" id="KW-1185">Reference proteome</keyword>
<dbReference type="InterPro" id="IPR029062">
    <property type="entry name" value="Class_I_gatase-like"/>
</dbReference>
<protein>
    <submittedName>
        <fullName evidence="6">Helix-turn-helix domain-containing protein</fullName>
    </submittedName>
</protein>
<keyword evidence="1" id="KW-0805">Transcription regulation</keyword>
<feature type="domain" description="HTH araC/xylS-type" evidence="5">
    <location>
        <begin position="246"/>
        <end position="344"/>
    </location>
</feature>
<organism evidence="6 7">
    <name type="scientific">Streptomyces anatolicus</name>
    <dbReference type="NCBI Taxonomy" id="2675858"/>
    <lineage>
        <taxon>Bacteria</taxon>
        <taxon>Bacillati</taxon>
        <taxon>Actinomycetota</taxon>
        <taxon>Actinomycetes</taxon>
        <taxon>Kitasatosporales</taxon>
        <taxon>Streptomycetaceae</taxon>
        <taxon>Streptomyces</taxon>
    </lineage>
</organism>
<evidence type="ECO:0000256" key="2">
    <source>
        <dbReference type="ARBA" id="ARBA00023125"/>
    </source>
</evidence>
<evidence type="ECO:0000259" key="5">
    <source>
        <dbReference type="PROSITE" id="PS01124"/>
    </source>
</evidence>
<dbReference type="PANTHER" id="PTHR43130">
    <property type="entry name" value="ARAC-FAMILY TRANSCRIPTIONAL REGULATOR"/>
    <property type="match status" value="1"/>
</dbReference>
<dbReference type="PROSITE" id="PS00041">
    <property type="entry name" value="HTH_ARAC_FAMILY_1"/>
    <property type="match status" value="1"/>
</dbReference>
<dbReference type="InterPro" id="IPR018062">
    <property type="entry name" value="HTH_AraC-typ_CS"/>
</dbReference>
<dbReference type="Proteomes" id="UP001197114">
    <property type="component" value="Unassembled WGS sequence"/>
</dbReference>
<dbReference type="CDD" id="cd03137">
    <property type="entry name" value="GATase1_AraC_1"/>
    <property type="match status" value="1"/>
</dbReference>
<evidence type="ECO:0000256" key="4">
    <source>
        <dbReference type="SAM" id="MobiDB-lite"/>
    </source>
</evidence>
<accession>A0ABS6YVX6</accession>
<dbReference type="Pfam" id="PF12833">
    <property type="entry name" value="HTH_18"/>
    <property type="match status" value="1"/>
</dbReference>
<feature type="region of interest" description="Disordered" evidence="4">
    <location>
        <begin position="352"/>
        <end position="371"/>
    </location>
</feature>
<keyword evidence="3" id="KW-0804">Transcription</keyword>
<comment type="caution">
    <text evidence="6">The sequence shown here is derived from an EMBL/GenBank/DDBJ whole genome shotgun (WGS) entry which is preliminary data.</text>
</comment>
<evidence type="ECO:0000313" key="6">
    <source>
        <dbReference type="EMBL" id="MBW5425599.1"/>
    </source>
</evidence>
<dbReference type="InterPro" id="IPR052158">
    <property type="entry name" value="INH-QAR"/>
</dbReference>
<dbReference type="SUPFAM" id="SSF52317">
    <property type="entry name" value="Class I glutamine amidotransferase-like"/>
    <property type="match status" value="1"/>
</dbReference>
<dbReference type="SUPFAM" id="SSF46689">
    <property type="entry name" value="Homeodomain-like"/>
    <property type="match status" value="2"/>
</dbReference>
<evidence type="ECO:0000313" key="7">
    <source>
        <dbReference type="Proteomes" id="UP001197114"/>
    </source>
</evidence>
<feature type="compositionally biased region" description="Low complexity" evidence="4">
    <location>
        <begin position="359"/>
        <end position="371"/>
    </location>
</feature>
<dbReference type="InterPro" id="IPR018060">
    <property type="entry name" value="HTH_AraC"/>
</dbReference>
<dbReference type="EMBL" id="WMBF01000556">
    <property type="protein sequence ID" value="MBW5425599.1"/>
    <property type="molecule type" value="Genomic_DNA"/>
</dbReference>
<dbReference type="Gene3D" id="3.40.50.880">
    <property type="match status" value="1"/>
</dbReference>
<dbReference type="InterPro" id="IPR009057">
    <property type="entry name" value="Homeodomain-like_sf"/>
</dbReference>
<dbReference type="PROSITE" id="PS01124">
    <property type="entry name" value="HTH_ARAC_FAMILY_2"/>
    <property type="match status" value="1"/>
</dbReference>
<dbReference type="SMART" id="SM00342">
    <property type="entry name" value="HTH_ARAC"/>
    <property type="match status" value="1"/>
</dbReference>
<evidence type="ECO:0000256" key="1">
    <source>
        <dbReference type="ARBA" id="ARBA00023015"/>
    </source>
</evidence>
<reference evidence="6 7" key="1">
    <citation type="submission" date="2019-11" db="EMBL/GenBank/DDBJ databases">
        <authorList>
            <person name="Ay H."/>
        </authorList>
    </citation>
    <scope>NUCLEOTIDE SEQUENCE [LARGE SCALE GENOMIC DNA]</scope>
    <source>
        <strain evidence="6 7">BG9H</strain>
    </source>
</reference>
<evidence type="ECO:0000256" key="3">
    <source>
        <dbReference type="ARBA" id="ARBA00023163"/>
    </source>
</evidence>